<evidence type="ECO:0000313" key="4">
    <source>
        <dbReference type="EMBL" id="KAK6933337.1"/>
    </source>
</evidence>
<dbReference type="Pfam" id="PF13041">
    <property type="entry name" value="PPR_2"/>
    <property type="match status" value="1"/>
</dbReference>
<dbReference type="PANTHER" id="PTHR47926">
    <property type="entry name" value="PENTATRICOPEPTIDE REPEAT-CONTAINING PROTEIN"/>
    <property type="match status" value="1"/>
</dbReference>
<reference evidence="4 5" key="1">
    <citation type="submission" date="2023-12" db="EMBL/GenBank/DDBJ databases">
        <title>A high-quality genome assembly for Dillenia turbinata (Dilleniales).</title>
        <authorList>
            <person name="Chanderbali A."/>
        </authorList>
    </citation>
    <scope>NUCLEOTIDE SEQUENCE [LARGE SCALE GENOMIC DNA]</scope>
    <source>
        <strain evidence="4">LSX21</strain>
        <tissue evidence="4">Leaf</tissue>
    </source>
</reference>
<accession>A0AAN8VPJ8</accession>
<dbReference type="Gene3D" id="1.25.40.10">
    <property type="entry name" value="Tetratricopeptide repeat domain"/>
    <property type="match status" value="2"/>
</dbReference>
<dbReference type="PANTHER" id="PTHR47926:SF460">
    <property type="entry name" value="OS01G0815900 PROTEIN"/>
    <property type="match status" value="1"/>
</dbReference>
<evidence type="ECO:0000256" key="1">
    <source>
        <dbReference type="ARBA" id="ARBA00022737"/>
    </source>
</evidence>
<gene>
    <name evidence="4" type="ORF">RJ641_036231</name>
</gene>
<feature type="signal peptide" evidence="3">
    <location>
        <begin position="1"/>
        <end position="17"/>
    </location>
</feature>
<dbReference type="InterPro" id="IPR002885">
    <property type="entry name" value="PPR_rpt"/>
</dbReference>
<dbReference type="PROSITE" id="PS51375">
    <property type="entry name" value="PPR"/>
    <property type="match status" value="1"/>
</dbReference>
<keyword evidence="3" id="KW-0732">Signal</keyword>
<keyword evidence="1" id="KW-0677">Repeat</keyword>
<evidence type="ECO:0000256" key="3">
    <source>
        <dbReference type="SAM" id="SignalP"/>
    </source>
</evidence>
<organism evidence="4 5">
    <name type="scientific">Dillenia turbinata</name>
    <dbReference type="NCBI Taxonomy" id="194707"/>
    <lineage>
        <taxon>Eukaryota</taxon>
        <taxon>Viridiplantae</taxon>
        <taxon>Streptophyta</taxon>
        <taxon>Embryophyta</taxon>
        <taxon>Tracheophyta</taxon>
        <taxon>Spermatophyta</taxon>
        <taxon>Magnoliopsida</taxon>
        <taxon>eudicotyledons</taxon>
        <taxon>Gunneridae</taxon>
        <taxon>Pentapetalae</taxon>
        <taxon>Dilleniales</taxon>
        <taxon>Dilleniaceae</taxon>
        <taxon>Dillenia</taxon>
    </lineage>
</organism>
<protein>
    <submittedName>
        <fullName evidence="4">Pentatricopeptide repeat</fullName>
    </submittedName>
</protein>
<dbReference type="InterPro" id="IPR011990">
    <property type="entry name" value="TPR-like_helical_dom_sf"/>
</dbReference>
<feature type="chain" id="PRO_5043026768" evidence="3">
    <location>
        <begin position="18"/>
        <end position="360"/>
    </location>
</feature>
<sequence length="360" mass="40773">MRCMPLPFLNWVRVVCASVLTIIRPTPIPPGILPFSFKLSSSLADTAITSYESLPLLTWQNLLSVLHKQQTSRRLFQQLHSQSLIAGFASTDSLLLWNALLCHYALGIFPEDALYLYKFASIPYCLPFAPNGFTYNFLLKACASLQHMFEGIQFHAVKDGFDSHGYVQTDLLNMYAGHRCTRKACCIESAFNFFDEIPSESRTLVSRTTIISSFAMHGMAEEAIENFERMEKECFRPNSVSFSSIFKCFAGLKIFNKMVNDCQILPDVQRYGCVINMLGRAGRLEEAEKLALEIPSGISNIVIWRTLLGACSFHVDVEMEKRATKKMLEIQRGIWWGLCAFYPTFLPVLEGLEMLKVFGD</sequence>
<name>A0AAN8VPJ8_9MAGN</name>
<dbReference type="GO" id="GO:0003723">
    <property type="term" value="F:RNA binding"/>
    <property type="evidence" value="ECO:0007669"/>
    <property type="project" value="InterPro"/>
</dbReference>
<dbReference type="GO" id="GO:0009451">
    <property type="term" value="P:RNA modification"/>
    <property type="evidence" value="ECO:0007669"/>
    <property type="project" value="InterPro"/>
</dbReference>
<feature type="repeat" description="PPR" evidence="2">
    <location>
        <begin position="203"/>
        <end position="237"/>
    </location>
</feature>
<dbReference type="AlphaFoldDB" id="A0AAN8VPJ8"/>
<dbReference type="EMBL" id="JBAMMX010000009">
    <property type="protein sequence ID" value="KAK6933337.1"/>
    <property type="molecule type" value="Genomic_DNA"/>
</dbReference>
<evidence type="ECO:0000313" key="5">
    <source>
        <dbReference type="Proteomes" id="UP001370490"/>
    </source>
</evidence>
<dbReference type="Pfam" id="PF01535">
    <property type="entry name" value="PPR"/>
    <property type="match status" value="1"/>
</dbReference>
<dbReference type="InterPro" id="IPR046960">
    <property type="entry name" value="PPR_At4g14850-like_plant"/>
</dbReference>
<evidence type="ECO:0000256" key="2">
    <source>
        <dbReference type="PROSITE-ProRule" id="PRU00708"/>
    </source>
</evidence>
<dbReference type="Proteomes" id="UP001370490">
    <property type="component" value="Unassembled WGS sequence"/>
</dbReference>
<proteinExistence type="predicted"/>
<dbReference type="NCBIfam" id="TIGR00756">
    <property type="entry name" value="PPR"/>
    <property type="match status" value="1"/>
</dbReference>
<comment type="caution">
    <text evidence="4">The sequence shown here is derived from an EMBL/GenBank/DDBJ whole genome shotgun (WGS) entry which is preliminary data.</text>
</comment>
<keyword evidence="5" id="KW-1185">Reference proteome</keyword>